<organism evidence="3 4">
    <name type="scientific">Mycena pura</name>
    <dbReference type="NCBI Taxonomy" id="153505"/>
    <lineage>
        <taxon>Eukaryota</taxon>
        <taxon>Fungi</taxon>
        <taxon>Dikarya</taxon>
        <taxon>Basidiomycota</taxon>
        <taxon>Agaricomycotina</taxon>
        <taxon>Agaricomycetes</taxon>
        <taxon>Agaricomycetidae</taxon>
        <taxon>Agaricales</taxon>
        <taxon>Marasmiineae</taxon>
        <taxon>Mycenaceae</taxon>
        <taxon>Mycena</taxon>
    </lineage>
</organism>
<sequence length="364" mass="40050">MIPVLAANTVLVILLVMTNWDRVVGLSRTLYSFAAQWVTTSTVLVFYGLVLVYLIAVIHTPATITERSNRATILVPYYDLDGQQKGWVRERKDGTDATESRPNSLRLRRAPNLPPLSPELLRREDTASPPTRLSHINEGADFPPSTWDGFPDGDFRCHFTRQQVEDTSRLAFYWISEKLPGKRGSLDAVTPEKGKLSRYKCAGIIDCSAAVCTAQIAPGHNVARQIEAPCACGSPLRHRPCKVQWSVVFYKNGAIFENSGTHDHSNYTHLLLTPKNKKTLELQHFVAKQPVALKSSAPTSDSASGSSDSAGDENDMEAIKGTNAEHSSSHNDQGDRDGDGSEDELNSEHERALALHAGEDEDQS</sequence>
<feature type="transmembrane region" description="Helical" evidence="2">
    <location>
        <begin position="35"/>
        <end position="58"/>
    </location>
</feature>
<comment type="caution">
    <text evidence="3">The sequence shown here is derived from an EMBL/GenBank/DDBJ whole genome shotgun (WGS) entry which is preliminary data.</text>
</comment>
<accession>A0AAD6VFV5</accession>
<dbReference type="EMBL" id="JARJCW010000029">
    <property type="protein sequence ID" value="KAJ7210148.1"/>
    <property type="molecule type" value="Genomic_DNA"/>
</dbReference>
<dbReference type="Proteomes" id="UP001219525">
    <property type="component" value="Unassembled WGS sequence"/>
</dbReference>
<keyword evidence="4" id="KW-1185">Reference proteome</keyword>
<feature type="compositionally biased region" description="Basic and acidic residues" evidence="1">
    <location>
        <begin position="327"/>
        <end position="339"/>
    </location>
</feature>
<feature type="region of interest" description="Disordered" evidence="1">
    <location>
        <begin position="90"/>
        <end position="138"/>
    </location>
</feature>
<keyword evidence="2" id="KW-0812">Transmembrane</keyword>
<feature type="compositionally biased region" description="Basic and acidic residues" evidence="1">
    <location>
        <begin position="90"/>
        <end position="99"/>
    </location>
</feature>
<name>A0AAD6VFV5_9AGAR</name>
<feature type="compositionally biased region" description="Low complexity" evidence="1">
    <location>
        <begin position="295"/>
        <end position="309"/>
    </location>
</feature>
<keyword evidence="2" id="KW-0472">Membrane</keyword>
<gene>
    <name evidence="3" type="ORF">GGX14DRAFT_626530</name>
</gene>
<evidence type="ECO:0000313" key="3">
    <source>
        <dbReference type="EMBL" id="KAJ7210148.1"/>
    </source>
</evidence>
<protein>
    <submittedName>
        <fullName evidence="3">Uncharacterized protein</fullName>
    </submittedName>
</protein>
<evidence type="ECO:0000256" key="1">
    <source>
        <dbReference type="SAM" id="MobiDB-lite"/>
    </source>
</evidence>
<reference evidence="3" key="1">
    <citation type="submission" date="2023-03" db="EMBL/GenBank/DDBJ databases">
        <title>Massive genome expansion in bonnet fungi (Mycena s.s.) driven by repeated elements and novel gene families across ecological guilds.</title>
        <authorList>
            <consortium name="Lawrence Berkeley National Laboratory"/>
            <person name="Harder C.B."/>
            <person name="Miyauchi S."/>
            <person name="Viragh M."/>
            <person name="Kuo A."/>
            <person name="Thoen E."/>
            <person name="Andreopoulos B."/>
            <person name="Lu D."/>
            <person name="Skrede I."/>
            <person name="Drula E."/>
            <person name="Henrissat B."/>
            <person name="Morin E."/>
            <person name="Kohler A."/>
            <person name="Barry K."/>
            <person name="LaButti K."/>
            <person name="Morin E."/>
            <person name="Salamov A."/>
            <person name="Lipzen A."/>
            <person name="Mereny Z."/>
            <person name="Hegedus B."/>
            <person name="Baldrian P."/>
            <person name="Stursova M."/>
            <person name="Weitz H."/>
            <person name="Taylor A."/>
            <person name="Grigoriev I.V."/>
            <person name="Nagy L.G."/>
            <person name="Martin F."/>
            <person name="Kauserud H."/>
        </authorList>
    </citation>
    <scope>NUCLEOTIDE SEQUENCE</scope>
    <source>
        <strain evidence="3">9144</strain>
    </source>
</reference>
<evidence type="ECO:0000256" key="2">
    <source>
        <dbReference type="SAM" id="Phobius"/>
    </source>
</evidence>
<evidence type="ECO:0000313" key="4">
    <source>
        <dbReference type="Proteomes" id="UP001219525"/>
    </source>
</evidence>
<feature type="region of interest" description="Disordered" evidence="1">
    <location>
        <begin position="293"/>
        <end position="364"/>
    </location>
</feature>
<dbReference type="AlphaFoldDB" id="A0AAD6VFV5"/>
<proteinExistence type="predicted"/>
<keyword evidence="2" id="KW-1133">Transmembrane helix</keyword>